<reference evidence="3" key="1">
    <citation type="submission" date="2016-10" db="EMBL/GenBank/DDBJ databases">
        <authorList>
            <person name="Varghese N."/>
            <person name="Submissions S."/>
        </authorList>
    </citation>
    <scope>NUCLEOTIDE SEQUENCE [LARGE SCALE GENOMIC DNA]</scope>
    <source>
        <strain evidence="3">CGMCC 1.6775</strain>
    </source>
</reference>
<organism evidence="2 3">
    <name type="scientific">Marinobacter pelagius</name>
    <dbReference type="NCBI Taxonomy" id="379482"/>
    <lineage>
        <taxon>Bacteria</taxon>
        <taxon>Pseudomonadati</taxon>
        <taxon>Pseudomonadota</taxon>
        <taxon>Gammaproteobacteria</taxon>
        <taxon>Pseudomonadales</taxon>
        <taxon>Marinobacteraceae</taxon>
        <taxon>Marinobacter</taxon>
    </lineage>
</organism>
<dbReference type="EMBL" id="FOUR01000009">
    <property type="protein sequence ID" value="SFN47613.1"/>
    <property type="molecule type" value="Genomic_DNA"/>
</dbReference>
<proteinExistence type="predicted"/>
<dbReference type="OrthoDB" id="9156649at2"/>
<keyword evidence="1" id="KW-0812">Transmembrane</keyword>
<keyword evidence="3" id="KW-1185">Reference proteome</keyword>
<protein>
    <recommendedName>
        <fullName evidence="4">Multidrug transporter</fullName>
    </recommendedName>
</protein>
<evidence type="ECO:0000313" key="2">
    <source>
        <dbReference type="EMBL" id="SFN47613.1"/>
    </source>
</evidence>
<keyword evidence="1" id="KW-0472">Membrane</keyword>
<evidence type="ECO:0000256" key="1">
    <source>
        <dbReference type="SAM" id="Phobius"/>
    </source>
</evidence>
<accession>A0A1I4ZC60</accession>
<keyword evidence="1" id="KW-1133">Transmembrane helix</keyword>
<evidence type="ECO:0008006" key="4">
    <source>
        <dbReference type="Google" id="ProtNLM"/>
    </source>
</evidence>
<evidence type="ECO:0000313" key="3">
    <source>
        <dbReference type="Proteomes" id="UP000199339"/>
    </source>
</evidence>
<sequence length="215" mass="24019">MSHELATIVLAVVGAVLVIASLLFFLRPRWLLGWLKGMAVFSVLVIGIYTLVIAVNLMGYQSLEGMKTVATVSTQRQGEQLWVVTLQTGEQAPVIQSVRGDQWQLDARIIRFAGPIRWLGIAPGYRLERLSGRYTSLENEQSMPRTVIGLSEQKWPDLWELDRQFNLPFVEGVYGNATFMPMRDGALFDVRLSGSGLVAAPQNEAARQAVQLWDE</sequence>
<gene>
    <name evidence="2" type="ORF">SAMN04487961_3161</name>
</gene>
<feature type="transmembrane region" description="Helical" evidence="1">
    <location>
        <begin position="38"/>
        <end position="60"/>
    </location>
</feature>
<dbReference type="AlphaFoldDB" id="A0A1I4ZC60"/>
<name>A0A1I4ZC60_9GAMM</name>
<dbReference type="RefSeq" id="WP_092005877.1">
    <property type="nucleotide sequence ID" value="NZ_FOUR01000009.1"/>
</dbReference>
<feature type="transmembrane region" description="Helical" evidence="1">
    <location>
        <begin position="6"/>
        <end position="26"/>
    </location>
</feature>
<dbReference type="Proteomes" id="UP000199339">
    <property type="component" value="Unassembled WGS sequence"/>
</dbReference>